<accession>A0A5M9JIM1</accession>
<keyword evidence="3" id="KW-1185">Reference proteome</keyword>
<dbReference type="AlphaFoldDB" id="A0A5M9JIM1"/>
<evidence type="ECO:0000256" key="1">
    <source>
        <dbReference type="SAM" id="Phobius"/>
    </source>
</evidence>
<proteinExistence type="predicted"/>
<gene>
    <name evidence="2" type="ORF">EYC84_007585</name>
</gene>
<evidence type="ECO:0000313" key="3">
    <source>
        <dbReference type="Proteomes" id="UP000322873"/>
    </source>
</evidence>
<keyword evidence="1" id="KW-0812">Transmembrane</keyword>
<name>A0A5M9JIM1_MONFR</name>
<sequence>MMSRLAFPMFSSHHTKQKENKSLKRLLEINQRKNQKAGWISVSLFIQSFAFAFAFSCRCIIGSLAVWVGFLDIQSYTFTMDFFFSSSLVFLLRRFCTRSARGIALSDLWI</sequence>
<keyword evidence="1" id="KW-0472">Membrane</keyword>
<dbReference type="Proteomes" id="UP000322873">
    <property type="component" value="Unassembled WGS sequence"/>
</dbReference>
<reference evidence="2 3" key="1">
    <citation type="submission" date="2019-06" db="EMBL/GenBank/DDBJ databases">
        <title>Genome Sequence of the Brown Rot Fungal Pathogen Monilinia fructicola.</title>
        <authorList>
            <person name="De Miccolis Angelini R.M."/>
            <person name="Landi L."/>
            <person name="Abate D."/>
            <person name="Pollastro S."/>
            <person name="Romanazzi G."/>
            <person name="Faretra F."/>
        </authorList>
    </citation>
    <scope>NUCLEOTIDE SEQUENCE [LARGE SCALE GENOMIC DNA]</scope>
    <source>
        <strain evidence="2 3">Mfrc123</strain>
    </source>
</reference>
<evidence type="ECO:0000313" key="2">
    <source>
        <dbReference type="EMBL" id="KAA8568567.1"/>
    </source>
</evidence>
<feature type="transmembrane region" description="Helical" evidence="1">
    <location>
        <begin position="39"/>
        <end position="67"/>
    </location>
</feature>
<feature type="transmembrane region" description="Helical" evidence="1">
    <location>
        <begin position="73"/>
        <end position="92"/>
    </location>
</feature>
<organism evidence="2 3">
    <name type="scientific">Monilinia fructicola</name>
    <name type="common">Brown rot fungus</name>
    <name type="synonym">Ciboria fructicola</name>
    <dbReference type="NCBI Taxonomy" id="38448"/>
    <lineage>
        <taxon>Eukaryota</taxon>
        <taxon>Fungi</taxon>
        <taxon>Dikarya</taxon>
        <taxon>Ascomycota</taxon>
        <taxon>Pezizomycotina</taxon>
        <taxon>Leotiomycetes</taxon>
        <taxon>Helotiales</taxon>
        <taxon>Sclerotiniaceae</taxon>
        <taxon>Monilinia</taxon>
    </lineage>
</organism>
<protein>
    <submittedName>
        <fullName evidence="2">Uncharacterized protein</fullName>
    </submittedName>
</protein>
<comment type="caution">
    <text evidence="2">The sequence shown here is derived from an EMBL/GenBank/DDBJ whole genome shotgun (WGS) entry which is preliminary data.</text>
</comment>
<keyword evidence="1" id="KW-1133">Transmembrane helix</keyword>
<dbReference type="EMBL" id="VICG01000009">
    <property type="protein sequence ID" value="KAA8568567.1"/>
    <property type="molecule type" value="Genomic_DNA"/>
</dbReference>